<organism evidence="4 5">
    <name type="scientific">Acinetobacter baylyi</name>
    <dbReference type="NCBI Taxonomy" id="202950"/>
    <lineage>
        <taxon>Bacteria</taxon>
        <taxon>Pseudomonadati</taxon>
        <taxon>Pseudomonadota</taxon>
        <taxon>Gammaproteobacteria</taxon>
        <taxon>Moraxellales</taxon>
        <taxon>Moraxellaceae</taxon>
        <taxon>Acinetobacter</taxon>
    </lineage>
</organism>
<keyword evidence="2" id="KW-1133">Transmembrane helix</keyword>
<dbReference type="Pfam" id="PF11776">
    <property type="entry name" value="RcnB"/>
    <property type="match status" value="1"/>
</dbReference>
<reference evidence="4 5" key="1">
    <citation type="submission" date="2023-07" db="EMBL/GenBank/DDBJ databases">
        <title>Functional and genomic diversity of the sorghum phyllosphere microbiome.</title>
        <authorList>
            <person name="Shade A."/>
        </authorList>
    </citation>
    <scope>NUCLEOTIDE SEQUENCE [LARGE SCALE GENOMIC DNA]</scope>
    <source>
        <strain evidence="4 5">SORGH_AS_0887</strain>
    </source>
</reference>
<dbReference type="Proteomes" id="UP001233360">
    <property type="component" value="Unassembled WGS sequence"/>
</dbReference>
<keyword evidence="5" id="KW-1185">Reference proteome</keyword>
<feature type="transmembrane region" description="Helical" evidence="2">
    <location>
        <begin position="117"/>
        <end position="135"/>
    </location>
</feature>
<evidence type="ECO:0000313" key="4">
    <source>
        <dbReference type="EMBL" id="MDQ1210655.1"/>
    </source>
</evidence>
<dbReference type="InterPro" id="IPR024572">
    <property type="entry name" value="RcnB"/>
</dbReference>
<evidence type="ECO:0000313" key="5">
    <source>
        <dbReference type="Proteomes" id="UP001233360"/>
    </source>
</evidence>
<feature type="chain" id="PRO_5046549801" evidence="3">
    <location>
        <begin position="25"/>
        <end position="136"/>
    </location>
</feature>
<evidence type="ECO:0000256" key="1">
    <source>
        <dbReference type="SAM" id="MobiDB-lite"/>
    </source>
</evidence>
<keyword evidence="2" id="KW-0472">Membrane</keyword>
<feature type="signal peptide" evidence="3">
    <location>
        <begin position="1"/>
        <end position="24"/>
    </location>
</feature>
<feature type="compositionally biased region" description="Basic and acidic residues" evidence="1">
    <location>
        <begin position="27"/>
        <end position="36"/>
    </location>
</feature>
<comment type="caution">
    <text evidence="4">The sequence shown here is derived from an EMBL/GenBank/DDBJ whole genome shotgun (WGS) entry which is preliminary data.</text>
</comment>
<protein>
    <submittedName>
        <fullName evidence="4">Ni/Co efflux regulator RcnB</fullName>
    </submittedName>
</protein>
<accession>A0ABU0V1F6</accession>
<dbReference type="RefSeq" id="WP_120430126.1">
    <property type="nucleotide sequence ID" value="NZ_JAUTBK010000002.1"/>
</dbReference>
<gene>
    <name evidence="4" type="ORF">QE380_003578</name>
</gene>
<sequence>MLTKKIAIAFITSSLLLSSVASFAAPPDDRDPEMRHAAQGPQGPNDMKQHRMDDRRDGPQGGPAHDNGPRPHLDWKKGDRVPRDYRSNSKHYVSDWKRHDLPAPPRGHRWLKINGDYVLVAIATGIIGSIVVANSR</sequence>
<keyword evidence="3" id="KW-0732">Signal</keyword>
<dbReference type="EMBL" id="JAUTBK010000002">
    <property type="protein sequence ID" value="MDQ1210655.1"/>
    <property type="molecule type" value="Genomic_DNA"/>
</dbReference>
<evidence type="ECO:0000256" key="3">
    <source>
        <dbReference type="SAM" id="SignalP"/>
    </source>
</evidence>
<keyword evidence="2" id="KW-0812">Transmembrane</keyword>
<evidence type="ECO:0000256" key="2">
    <source>
        <dbReference type="SAM" id="Phobius"/>
    </source>
</evidence>
<dbReference type="Gene3D" id="3.10.450.160">
    <property type="entry name" value="inner membrane protein cigr"/>
    <property type="match status" value="1"/>
</dbReference>
<feature type="region of interest" description="Disordered" evidence="1">
    <location>
        <begin position="24"/>
        <end position="89"/>
    </location>
</feature>
<feature type="compositionally biased region" description="Basic and acidic residues" evidence="1">
    <location>
        <begin position="47"/>
        <end position="58"/>
    </location>
</feature>
<feature type="compositionally biased region" description="Basic and acidic residues" evidence="1">
    <location>
        <begin position="67"/>
        <end position="89"/>
    </location>
</feature>
<name>A0ABU0V1F6_ACIBI</name>
<proteinExistence type="predicted"/>